<dbReference type="Proteomes" id="UP000515211">
    <property type="component" value="Chromosome 10"/>
</dbReference>
<gene>
    <name evidence="2" type="primary">LOC127742539</name>
</gene>
<dbReference type="RefSeq" id="XP_052111123.1">
    <property type="nucleotide sequence ID" value="XM_052255163.1"/>
</dbReference>
<reference evidence="1" key="1">
    <citation type="journal article" date="2016" name="Nat. Genet.">
        <title>The genome sequences of Arachis duranensis and Arachis ipaensis, the diploid ancestors of cultivated peanut.</title>
        <authorList>
            <person name="Bertioli D.J."/>
            <person name="Cannon S.B."/>
            <person name="Froenicke L."/>
            <person name="Huang G."/>
            <person name="Farmer A.D."/>
            <person name="Cannon E.K."/>
            <person name="Liu X."/>
            <person name="Gao D."/>
            <person name="Clevenger J."/>
            <person name="Dash S."/>
            <person name="Ren L."/>
            <person name="Moretzsohn M.C."/>
            <person name="Shirasawa K."/>
            <person name="Huang W."/>
            <person name="Vidigal B."/>
            <person name="Abernathy B."/>
            <person name="Chu Y."/>
            <person name="Niederhuth C.E."/>
            <person name="Umale P."/>
            <person name="Araujo A.C."/>
            <person name="Kozik A."/>
            <person name="Kim K.D."/>
            <person name="Burow M.D."/>
            <person name="Varshney R.K."/>
            <person name="Wang X."/>
            <person name="Zhang X."/>
            <person name="Barkley N."/>
            <person name="Guimaraes P.M."/>
            <person name="Isobe S."/>
            <person name="Guo B."/>
            <person name="Liao B."/>
            <person name="Stalker H.T."/>
            <person name="Schmitz R.J."/>
            <person name="Scheffler B.E."/>
            <person name="Leal-Bertioli S.C."/>
            <person name="Xun X."/>
            <person name="Jackson S.A."/>
            <person name="Michelmore R."/>
            <person name="Ozias-Akins P."/>
        </authorList>
    </citation>
    <scope>NUCLEOTIDE SEQUENCE [LARGE SCALE GENOMIC DNA]</scope>
    <source>
        <strain evidence="1">cv. V14167</strain>
    </source>
</reference>
<evidence type="ECO:0000313" key="1">
    <source>
        <dbReference type="Proteomes" id="UP000515211"/>
    </source>
</evidence>
<protein>
    <submittedName>
        <fullName evidence="2">Uncharacterized protein LOC127742539 isoform X2</fullName>
    </submittedName>
</protein>
<reference evidence="2" key="2">
    <citation type="submission" date="2025-08" db="UniProtKB">
        <authorList>
            <consortium name="RefSeq"/>
        </authorList>
    </citation>
    <scope>IDENTIFICATION</scope>
    <source>
        <tissue evidence="2">Whole plant</tissue>
    </source>
</reference>
<keyword evidence="1" id="KW-1185">Reference proteome</keyword>
<proteinExistence type="predicted"/>
<accession>A0A9C6WQY2</accession>
<evidence type="ECO:0000313" key="2">
    <source>
        <dbReference type="RefSeq" id="XP_052111123.1"/>
    </source>
</evidence>
<dbReference type="AlphaFoldDB" id="A0A9C6WQY2"/>
<sequence length="180" mass="20751">MPPTVLWLPFWVVRVVWLWSKWSDWVKVVAKCAKHQIIFLVAGLDWVPRSLILDRTLASCVRWISGTCSTMRVKTQMGVARRIVGHIIVEATMIMMTRRALRTDEIPNRERGMKRMPFTTRGLMVPKMWKVQVSAGKSSWKTSWVESLVQRRMPMLPTRNLPDSGVLVLGRKMSGVLMGF</sequence>
<organism evidence="1 2">
    <name type="scientific">Arachis duranensis</name>
    <name type="common">Wild peanut</name>
    <dbReference type="NCBI Taxonomy" id="130453"/>
    <lineage>
        <taxon>Eukaryota</taxon>
        <taxon>Viridiplantae</taxon>
        <taxon>Streptophyta</taxon>
        <taxon>Embryophyta</taxon>
        <taxon>Tracheophyta</taxon>
        <taxon>Spermatophyta</taxon>
        <taxon>Magnoliopsida</taxon>
        <taxon>eudicotyledons</taxon>
        <taxon>Gunneridae</taxon>
        <taxon>Pentapetalae</taxon>
        <taxon>rosids</taxon>
        <taxon>fabids</taxon>
        <taxon>Fabales</taxon>
        <taxon>Fabaceae</taxon>
        <taxon>Papilionoideae</taxon>
        <taxon>50 kb inversion clade</taxon>
        <taxon>dalbergioids sensu lato</taxon>
        <taxon>Dalbergieae</taxon>
        <taxon>Pterocarpus clade</taxon>
        <taxon>Arachis</taxon>
    </lineage>
</organism>
<name>A0A9C6WQY2_ARADU</name>
<dbReference type="GeneID" id="127742539"/>